<keyword evidence="11" id="KW-1185">Reference proteome</keyword>
<dbReference type="AlphaFoldDB" id="A0AAV1KGG2"/>
<feature type="domain" description="C2H2-type" evidence="9">
    <location>
        <begin position="913"/>
        <end position="941"/>
    </location>
</feature>
<dbReference type="InterPro" id="IPR003604">
    <property type="entry name" value="Matrin/U1-like-C_Znf_C2H2"/>
</dbReference>
<feature type="domain" description="C2H2-type" evidence="9">
    <location>
        <begin position="796"/>
        <end position="824"/>
    </location>
</feature>
<evidence type="ECO:0000256" key="3">
    <source>
        <dbReference type="ARBA" id="ARBA00022737"/>
    </source>
</evidence>
<dbReference type="Pfam" id="PF00096">
    <property type="entry name" value="zf-C2H2"/>
    <property type="match status" value="2"/>
</dbReference>
<dbReference type="PANTHER" id="PTHR24376">
    <property type="entry name" value="ZINC FINGER PROTEIN"/>
    <property type="match status" value="1"/>
</dbReference>
<comment type="caution">
    <text evidence="10">The sequence shown here is derived from an EMBL/GenBank/DDBJ whole genome shotgun (WGS) entry which is preliminary data.</text>
</comment>
<evidence type="ECO:0000256" key="2">
    <source>
        <dbReference type="ARBA" id="ARBA00022723"/>
    </source>
</evidence>
<evidence type="ECO:0000259" key="9">
    <source>
        <dbReference type="PROSITE" id="PS50157"/>
    </source>
</evidence>
<feature type="domain" description="C2H2-type" evidence="9">
    <location>
        <begin position="854"/>
        <end position="881"/>
    </location>
</feature>
<keyword evidence="6" id="KW-0539">Nucleus</keyword>
<feature type="region of interest" description="Disordered" evidence="8">
    <location>
        <begin position="235"/>
        <end position="254"/>
    </location>
</feature>
<evidence type="ECO:0000256" key="6">
    <source>
        <dbReference type="ARBA" id="ARBA00023242"/>
    </source>
</evidence>
<dbReference type="GO" id="GO:0000978">
    <property type="term" value="F:RNA polymerase II cis-regulatory region sequence-specific DNA binding"/>
    <property type="evidence" value="ECO:0007669"/>
    <property type="project" value="TreeGrafter"/>
</dbReference>
<proteinExistence type="predicted"/>
<evidence type="ECO:0000313" key="10">
    <source>
        <dbReference type="EMBL" id="CAK1581455.1"/>
    </source>
</evidence>
<dbReference type="Proteomes" id="UP001314205">
    <property type="component" value="Unassembled WGS sequence"/>
</dbReference>
<dbReference type="SUPFAM" id="SSF57667">
    <property type="entry name" value="beta-beta-alpha zinc fingers"/>
    <property type="match status" value="4"/>
</dbReference>
<dbReference type="Pfam" id="PF12874">
    <property type="entry name" value="zf-met"/>
    <property type="match status" value="1"/>
</dbReference>
<dbReference type="GO" id="GO:0008270">
    <property type="term" value="F:zinc ion binding"/>
    <property type="evidence" value="ECO:0007669"/>
    <property type="project" value="UniProtKB-KW"/>
</dbReference>
<name>A0AAV1KGG2_9NEOP</name>
<feature type="compositionally biased region" description="Acidic residues" evidence="8">
    <location>
        <begin position="170"/>
        <end position="187"/>
    </location>
</feature>
<evidence type="ECO:0000256" key="4">
    <source>
        <dbReference type="ARBA" id="ARBA00022771"/>
    </source>
</evidence>
<dbReference type="PROSITE" id="PS50157">
    <property type="entry name" value="ZINC_FINGER_C2H2_2"/>
    <property type="match status" value="8"/>
</dbReference>
<keyword evidence="3" id="KW-0677">Repeat</keyword>
<dbReference type="SMART" id="SM00355">
    <property type="entry name" value="ZnF_C2H2"/>
    <property type="match status" value="17"/>
</dbReference>
<gene>
    <name evidence="10" type="ORF">PARMNEM_LOCUS3118</name>
</gene>
<evidence type="ECO:0000256" key="8">
    <source>
        <dbReference type="SAM" id="MobiDB-lite"/>
    </source>
</evidence>
<dbReference type="InterPro" id="IPR013087">
    <property type="entry name" value="Znf_C2H2_type"/>
</dbReference>
<dbReference type="PROSITE" id="PS00028">
    <property type="entry name" value="ZINC_FINGER_C2H2_1"/>
    <property type="match status" value="5"/>
</dbReference>
<feature type="region of interest" description="Disordered" evidence="8">
    <location>
        <begin position="163"/>
        <end position="207"/>
    </location>
</feature>
<keyword evidence="2" id="KW-0479">Metal-binding</keyword>
<dbReference type="EMBL" id="CAVLGL010000035">
    <property type="protein sequence ID" value="CAK1581455.1"/>
    <property type="molecule type" value="Genomic_DNA"/>
</dbReference>
<dbReference type="GO" id="GO:0005634">
    <property type="term" value="C:nucleus"/>
    <property type="evidence" value="ECO:0007669"/>
    <property type="project" value="UniProtKB-SubCell"/>
</dbReference>
<dbReference type="PANTHER" id="PTHR24376:SF225">
    <property type="entry name" value="C2H2-TYPE DOMAIN-CONTAINING PROTEIN"/>
    <property type="match status" value="1"/>
</dbReference>
<comment type="subcellular location">
    <subcellularLocation>
        <location evidence="1">Nucleus</location>
    </subcellularLocation>
</comment>
<dbReference type="Gene3D" id="3.30.160.60">
    <property type="entry name" value="Classic Zinc Finger"/>
    <property type="match status" value="6"/>
</dbReference>
<feature type="domain" description="C2H2-type" evidence="9">
    <location>
        <begin position="748"/>
        <end position="776"/>
    </location>
</feature>
<evidence type="ECO:0000256" key="1">
    <source>
        <dbReference type="ARBA" id="ARBA00004123"/>
    </source>
</evidence>
<accession>A0AAV1KGG2</accession>
<dbReference type="InterPro" id="IPR036236">
    <property type="entry name" value="Znf_C2H2_sf"/>
</dbReference>
<dbReference type="SMART" id="SM00451">
    <property type="entry name" value="ZnF_U1"/>
    <property type="match status" value="3"/>
</dbReference>
<sequence>MLSPRDDDEDDNHLCIKCNATIVGLDNYIKHRKERCGKNKSETKTGLPIDSLEPTYSLGADVFFQSLELQSSVKKTSLSRLTPPTSISKTALDRKSTLTVASTSRDLARISPVETNLRGVDWIGGHSIRIGSNEDNQTKLINAVASISGNVKKDLPSSSYNIGTFNDFKGDDDSDDCEESEDDEEEESGHGSKWKPPPHYTGGKWRPASPEHLEWDIREEHMGGKWKSLVIPESNEREEDYDAPPPGHTKGKWVPGEKTQIMQTTIQNKGSVQYWCGPCNRRLGSRAVYDKHLMSNLHMRKVLPEHELEFSGHLEPLRNINEKRTTRPSRFVNNSIYLQPQRKKQKITDTKLSVTTVKTKRKRRPCFLHCSVCKSRVRYHLMGKHLISHYHFRKATDTQSPTYQQLILDNIHVIVHQSPFQCSPCRFYTNWSSNFMQHWFSDEHKSKTDSMEGRYWCSFCKFECESSDEMVNHISGPEHSEVVAVINRSMPIILRKKTILKCDTCSKEFRYNMEIKQHCRRTGHELCHTATDAYQELHKCQHCKEKFKSSLTLAAHLKSKHKQRAYFCLVCSKTFNSSSEAKQHRQTSEHRVRRKEILIEKGFRVPVKDLSKKCPYCIDNVRLKNIIELKDHIRRVHPNIKKKCSKCGMSFILSQEVTRHIRSKACQYQNASSLSAPILWNCSQCLFTTDSQAECFFHEVLHSPSITKVTKGEKDRLIEKYDCPLCPKSFTKASLRHHLKQHTFERPFVCNICGANFTRQSSLTNHSRSEHANNSVTKISEPSSIDATADTSMTDLKCGHCKKKFTNKTALTQHETSCSSVERRCPHDQCTFVASTASQLIRHRRAHGENIKNHKCSVCTFSSDQASHMKRHMMCHEGLKPYACPHCPFTCGSLENLRKHVLRSGRHEGLYLYECPECKYKTNMATDLRTHYTVAHPDKYNPKTALQAVKTHLMKNITREEGEDEK</sequence>
<protein>
    <recommendedName>
        <fullName evidence="9">C2H2-type domain-containing protein</fullName>
    </recommendedName>
</protein>
<evidence type="ECO:0000256" key="7">
    <source>
        <dbReference type="PROSITE-ProRule" id="PRU00042"/>
    </source>
</evidence>
<feature type="domain" description="C2H2-type" evidence="9">
    <location>
        <begin position="500"/>
        <end position="533"/>
    </location>
</feature>
<evidence type="ECO:0000256" key="5">
    <source>
        <dbReference type="ARBA" id="ARBA00022833"/>
    </source>
</evidence>
<feature type="domain" description="C2H2-type" evidence="9">
    <location>
        <begin position="538"/>
        <end position="561"/>
    </location>
</feature>
<feature type="domain" description="C2H2-type" evidence="9">
    <location>
        <begin position="721"/>
        <end position="747"/>
    </location>
</feature>
<keyword evidence="4 7" id="KW-0863">Zinc-finger</keyword>
<evidence type="ECO:0000313" key="11">
    <source>
        <dbReference type="Proteomes" id="UP001314205"/>
    </source>
</evidence>
<keyword evidence="5" id="KW-0862">Zinc</keyword>
<dbReference type="FunFam" id="3.30.160.60:FF:000065">
    <property type="entry name" value="B-cell CLL/lymphoma 6, member B"/>
    <property type="match status" value="1"/>
</dbReference>
<dbReference type="GO" id="GO:0001228">
    <property type="term" value="F:DNA-binding transcription activator activity, RNA polymerase II-specific"/>
    <property type="evidence" value="ECO:0007669"/>
    <property type="project" value="TreeGrafter"/>
</dbReference>
<reference evidence="10 11" key="1">
    <citation type="submission" date="2023-11" db="EMBL/GenBank/DDBJ databases">
        <authorList>
            <person name="Hedman E."/>
            <person name="Englund M."/>
            <person name="Stromberg M."/>
            <person name="Nyberg Akerstrom W."/>
            <person name="Nylinder S."/>
            <person name="Jareborg N."/>
            <person name="Kallberg Y."/>
            <person name="Kronander E."/>
        </authorList>
    </citation>
    <scope>NUCLEOTIDE SEQUENCE [LARGE SCALE GENOMIC DNA]</scope>
</reference>
<organism evidence="10 11">
    <name type="scientific">Parnassius mnemosyne</name>
    <name type="common">clouded apollo</name>
    <dbReference type="NCBI Taxonomy" id="213953"/>
    <lineage>
        <taxon>Eukaryota</taxon>
        <taxon>Metazoa</taxon>
        <taxon>Ecdysozoa</taxon>
        <taxon>Arthropoda</taxon>
        <taxon>Hexapoda</taxon>
        <taxon>Insecta</taxon>
        <taxon>Pterygota</taxon>
        <taxon>Neoptera</taxon>
        <taxon>Endopterygota</taxon>
        <taxon>Lepidoptera</taxon>
        <taxon>Glossata</taxon>
        <taxon>Ditrysia</taxon>
        <taxon>Papilionoidea</taxon>
        <taxon>Papilionidae</taxon>
        <taxon>Parnassiinae</taxon>
        <taxon>Parnassini</taxon>
        <taxon>Parnassius</taxon>
        <taxon>Driopa</taxon>
    </lineage>
</organism>
<feature type="domain" description="C2H2-type" evidence="9">
    <location>
        <begin position="566"/>
        <end position="595"/>
    </location>
</feature>